<name>A0A255YYT2_9PROT</name>
<accession>A0A255YYT2</accession>
<organism evidence="2 3">
    <name type="scientific">Niveispirillum lacus</name>
    <dbReference type="NCBI Taxonomy" id="1981099"/>
    <lineage>
        <taxon>Bacteria</taxon>
        <taxon>Pseudomonadati</taxon>
        <taxon>Pseudomonadota</taxon>
        <taxon>Alphaproteobacteria</taxon>
        <taxon>Rhodospirillales</taxon>
        <taxon>Azospirillaceae</taxon>
        <taxon>Niveispirillum</taxon>
    </lineage>
</organism>
<dbReference type="PRINTS" id="PR00069">
    <property type="entry name" value="ALDKETRDTASE"/>
</dbReference>
<gene>
    <name evidence="2" type="ORF">CHU95_11770</name>
</gene>
<dbReference type="OrthoDB" id="9768793at2"/>
<evidence type="ECO:0000313" key="3">
    <source>
        <dbReference type="Proteomes" id="UP000216998"/>
    </source>
</evidence>
<comment type="caution">
    <text evidence="2">The sequence shown here is derived from an EMBL/GenBank/DDBJ whole genome shotgun (WGS) entry which is preliminary data.</text>
</comment>
<evidence type="ECO:0000259" key="1">
    <source>
        <dbReference type="Pfam" id="PF00248"/>
    </source>
</evidence>
<dbReference type="Gene3D" id="3.20.20.100">
    <property type="entry name" value="NADP-dependent oxidoreductase domain"/>
    <property type="match status" value="1"/>
</dbReference>
<dbReference type="AlphaFoldDB" id="A0A255YYT2"/>
<dbReference type="InterPro" id="IPR036812">
    <property type="entry name" value="NAD(P)_OxRdtase_dom_sf"/>
</dbReference>
<proteinExistence type="predicted"/>
<evidence type="ECO:0000313" key="2">
    <source>
        <dbReference type="EMBL" id="OYQ34339.1"/>
    </source>
</evidence>
<dbReference type="GO" id="GO:0005829">
    <property type="term" value="C:cytosol"/>
    <property type="evidence" value="ECO:0007669"/>
    <property type="project" value="TreeGrafter"/>
</dbReference>
<reference evidence="2 3" key="1">
    <citation type="submission" date="2017-07" db="EMBL/GenBank/DDBJ databases">
        <title>Niveispirillum cyanobacteriorum sp. nov., isolated from cyanobacterial aggregates in a eutrophic lake.</title>
        <authorList>
            <person name="Cai H."/>
        </authorList>
    </citation>
    <scope>NUCLEOTIDE SEQUENCE [LARGE SCALE GENOMIC DNA]</scope>
    <source>
        <strain evidence="3">TH1-14</strain>
    </source>
</reference>
<sequence length="277" mass="29540">MWRYHGDDLGAATARCMAALEAGITLFDTADIYGFDHEHGFGAAETLFGRVLAANPGLRGQIVLASKGGIQPPIPYHQRGEQLIACCEASLRRLNVDCIDLYQVHRPDLLAHPAEVAAALDKLRQQGKIKAAGVSNYTPAQVAALAAHLPFRLLSVQPEFSPLHIAPLFDGVLDQALERNLTVLTWSPLGGGGLVRGAADARTARVAAALDIIAHRQGTTRAAVAYAWAMVHPARPIPLVGSQTPDRIREAADALKVEMTGADWYGVLVAARGTPMP</sequence>
<dbReference type="SUPFAM" id="SSF51430">
    <property type="entry name" value="NAD(P)-linked oxidoreductase"/>
    <property type="match status" value="1"/>
</dbReference>
<dbReference type="InterPro" id="IPR050523">
    <property type="entry name" value="AKR_Detox_Biosynth"/>
</dbReference>
<dbReference type="InterPro" id="IPR020471">
    <property type="entry name" value="AKR"/>
</dbReference>
<dbReference type="Proteomes" id="UP000216998">
    <property type="component" value="Unassembled WGS sequence"/>
</dbReference>
<dbReference type="Pfam" id="PF00248">
    <property type="entry name" value="Aldo_ket_red"/>
    <property type="match status" value="1"/>
</dbReference>
<protein>
    <submittedName>
        <fullName evidence="2">Aldo/keto reductase</fullName>
    </submittedName>
</protein>
<dbReference type="EMBL" id="NOXU01000029">
    <property type="protein sequence ID" value="OYQ34339.1"/>
    <property type="molecule type" value="Genomic_DNA"/>
</dbReference>
<dbReference type="PANTHER" id="PTHR43364">
    <property type="entry name" value="NADH-SPECIFIC METHYLGLYOXAL REDUCTASE-RELATED"/>
    <property type="match status" value="1"/>
</dbReference>
<keyword evidence="3" id="KW-1185">Reference proteome</keyword>
<dbReference type="InterPro" id="IPR023210">
    <property type="entry name" value="NADP_OxRdtase_dom"/>
</dbReference>
<dbReference type="PANTHER" id="PTHR43364:SF1">
    <property type="entry name" value="OXIDOREDUCTASE YDHF"/>
    <property type="match status" value="1"/>
</dbReference>
<feature type="domain" description="NADP-dependent oxidoreductase" evidence="1">
    <location>
        <begin position="17"/>
        <end position="263"/>
    </location>
</feature>
<dbReference type="GO" id="GO:0016491">
    <property type="term" value="F:oxidoreductase activity"/>
    <property type="evidence" value="ECO:0007669"/>
    <property type="project" value="InterPro"/>
</dbReference>